<dbReference type="SUPFAM" id="SSF49899">
    <property type="entry name" value="Concanavalin A-like lectins/glucanases"/>
    <property type="match status" value="1"/>
</dbReference>
<comment type="caution">
    <text evidence="8">The sequence shown here is derived from an EMBL/GenBank/DDBJ whole genome shotgun (WGS) entry which is preliminary data.</text>
</comment>
<keyword evidence="3" id="KW-0378">Hydrolase</keyword>
<evidence type="ECO:0000256" key="2">
    <source>
        <dbReference type="ARBA" id="ARBA00022729"/>
    </source>
</evidence>
<name>A0ABQ4D553_9ACTN</name>
<dbReference type="Pfam" id="PF05270">
    <property type="entry name" value="AbfB"/>
    <property type="match status" value="1"/>
</dbReference>
<evidence type="ECO:0000259" key="7">
    <source>
        <dbReference type="Pfam" id="PF09206"/>
    </source>
</evidence>
<dbReference type="Proteomes" id="UP000604117">
    <property type="component" value="Unassembled WGS sequence"/>
</dbReference>
<protein>
    <submittedName>
        <fullName evidence="8">Uncharacterized protein</fullName>
    </submittedName>
</protein>
<dbReference type="InterPro" id="IPR007934">
    <property type="entry name" value="AbfB_ABD"/>
</dbReference>
<organism evidence="8 9">
    <name type="scientific">Asanoa siamensis</name>
    <dbReference type="NCBI Taxonomy" id="926357"/>
    <lineage>
        <taxon>Bacteria</taxon>
        <taxon>Bacillati</taxon>
        <taxon>Actinomycetota</taxon>
        <taxon>Actinomycetes</taxon>
        <taxon>Micromonosporales</taxon>
        <taxon>Micromonosporaceae</taxon>
        <taxon>Asanoa</taxon>
    </lineage>
</organism>
<keyword evidence="5" id="KW-0326">Glycosidase</keyword>
<evidence type="ECO:0000259" key="6">
    <source>
        <dbReference type="Pfam" id="PF05270"/>
    </source>
</evidence>
<dbReference type="SUPFAM" id="SSF110221">
    <property type="entry name" value="AbfB domain"/>
    <property type="match status" value="1"/>
</dbReference>
<dbReference type="PANTHER" id="PTHR39447:SF2">
    <property type="entry name" value="ALPHA-L-ARABINOFURANOSIDASE B"/>
    <property type="match status" value="1"/>
</dbReference>
<dbReference type="EMBL" id="BONE01000138">
    <property type="protein sequence ID" value="GIF78383.1"/>
    <property type="molecule type" value="Genomic_DNA"/>
</dbReference>
<dbReference type="InterPro" id="IPR015289">
    <property type="entry name" value="A-L-arabinofuranosidase_B_cat"/>
</dbReference>
<dbReference type="Pfam" id="PF09206">
    <property type="entry name" value="ArabFuran-catal"/>
    <property type="match status" value="1"/>
</dbReference>
<dbReference type="InterPro" id="IPR036195">
    <property type="entry name" value="AbfB_ABD_sf"/>
</dbReference>
<proteinExistence type="inferred from homology"/>
<accession>A0ABQ4D553</accession>
<sequence length="228" mass="23496">MADLENGLFSGVNPGYNANDPTVNHRFLTAIVKGEPNHWAIRAGNAQSGGLSTFYNGPRPNAPGYNPMKKEGAIILGIGGDNCHGSAGTFYEGVMTSGYPSDATENAVQSNILAAGYGTSTPGGGLLTPGSAVSLRATTACCTTRYLSHSGSSVTTSVVNAASSSTEKGNASWTVRAGLSNSSCVSLESRNTPGSFLRHQNYQLYLNTNDGSSLADDVSWVASSAWAS</sequence>
<keyword evidence="4" id="KW-0325">Glycoprotein</keyword>
<gene>
    <name evidence="8" type="ORF">Asi02nite_79010</name>
</gene>
<feature type="domain" description="Alpha-L-arabinofuranosidase B arabinose-binding" evidence="6">
    <location>
        <begin position="135"/>
        <end position="220"/>
    </location>
</feature>
<dbReference type="Gene3D" id="2.60.120.200">
    <property type="match status" value="1"/>
</dbReference>
<dbReference type="InterPro" id="IPR038964">
    <property type="entry name" value="ABFB"/>
</dbReference>
<evidence type="ECO:0000256" key="5">
    <source>
        <dbReference type="ARBA" id="ARBA00023295"/>
    </source>
</evidence>
<evidence type="ECO:0000256" key="4">
    <source>
        <dbReference type="ARBA" id="ARBA00023180"/>
    </source>
</evidence>
<evidence type="ECO:0000256" key="1">
    <source>
        <dbReference type="ARBA" id="ARBA00006963"/>
    </source>
</evidence>
<dbReference type="Gene3D" id="2.80.10.50">
    <property type="match status" value="1"/>
</dbReference>
<reference evidence="8 9" key="1">
    <citation type="submission" date="2021-01" db="EMBL/GenBank/DDBJ databases">
        <title>Whole genome shotgun sequence of Asanoa siamensis NBRC 107932.</title>
        <authorList>
            <person name="Komaki H."/>
            <person name="Tamura T."/>
        </authorList>
    </citation>
    <scope>NUCLEOTIDE SEQUENCE [LARGE SCALE GENOMIC DNA]</scope>
    <source>
        <strain evidence="8 9">NBRC 107932</strain>
    </source>
</reference>
<keyword evidence="2" id="KW-0732">Signal</keyword>
<feature type="domain" description="Alpha-L-arabinofuranosidase B catalytic" evidence="7">
    <location>
        <begin position="1"/>
        <end position="117"/>
    </location>
</feature>
<evidence type="ECO:0000313" key="9">
    <source>
        <dbReference type="Proteomes" id="UP000604117"/>
    </source>
</evidence>
<evidence type="ECO:0000313" key="8">
    <source>
        <dbReference type="EMBL" id="GIF78383.1"/>
    </source>
</evidence>
<dbReference type="InterPro" id="IPR013320">
    <property type="entry name" value="ConA-like_dom_sf"/>
</dbReference>
<dbReference type="PANTHER" id="PTHR39447">
    <property type="entry name" value="ALPHA-L-ARABINOFURANOSIDASE B"/>
    <property type="match status" value="1"/>
</dbReference>
<comment type="similarity">
    <text evidence="1">Belongs to the glycosyl hydrolase 54 family.</text>
</comment>
<keyword evidence="9" id="KW-1185">Reference proteome</keyword>
<evidence type="ECO:0000256" key="3">
    <source>
        <dbReference type="ARBA" id="ARBA00022801"/>
    </source>
</evidence>